<dbReference type="InterPro" id="IPR011006">
    <property type="entry name" value="CheY-like_superfamily"/>
</dbReference>
<dbReference type="Gene3D" id="3.40.50.2300">
    <property type="match status" value="1"/>
</dbReference>
<comment type="similarity">
    <text evidence="5">Belongs to the CheB family.</text>
</comment>
<organism evidence="11 12">
    <name type="scientific">Citrifermentans bremense</name>
    <dbReference type="NCBI Taxonomy" id="60035"/>
    <lineage>
        <taxon>Bacteria</taxon>
        <taxon>Pseudomonadati</taxon>
        <taxon>Thermodesulfobacteriota</taxon>
        <taxon>Desulfuromonadia</taxon>
        <taxon>Geobacterales</taxon>
        <taxon>Geobacteraceae</taxon>
        <taxon>Citrifermentans</taxon>
    </lineage>
</organism>
<dbReference type="GO" id="GO:0050568">
    <property type="term" value="F:protein-glutamine glutaminase activity"/>
    <property type="evidence" value="ECO:0007669"/>
    <property type="project" value="UniProtKB-UniRule"/>
</dbReference>
<reference evidence="11 12" key="1">
    <citation type="submission" date="2020-06" db="EMBL/GenBank/DDBJ databases">
        <title>Interaction of electrochemicaly active bacteria, Geobacter bremensis R4 on different carbon anode.</title>
        <authorList>
            <person name="Meng L."/>
            <person name="Yoshida N."/>
        </authorList>
    </citation>
    <scope>NUCLEOTIDE SEQUENCE [LARGE SCALE GENOMIC DNA]</scope>
    <source>
        <strain evidence="11 12">R4</strain>
    </source>
</reference>
<proteinExistence type="inferred from homology"/>
<dbReference type="GO" id="GO:0006935">
    <property type="term" value="P:chemotaxis"/>
    <property type="evidence" value="ECO:0007669"/>
    <property type="project" value="UniProtKB-UniRule"/>
</dbReference>
<evidence type="ECO:0000259" key="10">
    <source>
        <dbReference type="PROSITE" id="PS50122"/>
    </source>
</evidence>
<comment type="domain">
    <text evidence="5">Contains a C-terminal catalytic domain, and an N-terminal region which modulates catalytic activity.</text>
</comment>
<dbReference type="EMBL" id="AP023213">
    <property type="protein sequence ID" value="BCG47483.1"/>
    <property type="molecule type" value="Genomic_DNA"/>
</dbReference>
<dbReference type="InterPro" id="IPR035909">
    <property type="entry name" value="CheB_C"/>
</dbReference>
<feature type="domain" description="CheB-type methylesterase" evidence="10">
    <location>
        <begin position="154"/>
        <end position="343"/>
    </location>
</feature>
<dbReference type="GO" id="GO:0008984">
    <property type="term" value="F:protein-glutamate methylesterase activity"/>
    <property type="evidence" value="ECO:0007669"/>
    <property type="project" value="UniProtKB-UniRule"/>
</dbReference>
<dbReference type="Pfam" id="PF01339">
    <property type="entry name" value="CheB_methylest"/>
    <property type="match status" value="1"/>
</dbReference>
<dbReference type="GO" id="GO:0005737">
    <property type="term" value="C:cytoplasm"/>
    <property type="evidence" value="ECO:0007669"/>
    <property type="project" value="UniProtKB-SubCell"/>
</dbReference>
<evidence type="ECO:0000256" key="2">
    <source>
        <dbReference type="ARBA" id="ARBA00022500"/>
    </source>
</evidence>
<dbReference type="EC" id="3.5.1.44" evidence="5"/>
<dbReference type="NCBIfam" id="NF001965">
    <property type="entry name" value="PRK00742.1"/>
    <property type="match status" value="1"/>
</dbReference>
<keyword evidence="12" id="KW-1185">Reference proteome</keyword>
<evidence type="ECO:0000259" key="9">
    <source>
        <dbReference type="PROSITE" id="PS50110"/>
    </source>
</evidence>
<feature type="domain" description="Response regulatory" evidence="9">
    <location>
        <begin position="4"/>
        <end position="122"/>
    </location>
</feature>
<dbReference type="PIRSF" id="PIRSF000876">
    <property type="entry name" value="RR_chemtxs_CheB"/>
    <property type="match status" value="1"/>
</dbReference>
<dbReference type="PANTHER" id="PTHR42872">
    <property type="entry name" value="PROTEIN-GLUTAMATE METHYLESTERASE/PROTEIN-GLUTAMINE GLUTAMINASE"/>
    <property type="match status" value="1"/>
</dbReference>
<dbReference type="PROSITE" id="PS50122">
    <property type="entry name" value="CHEB"/>
    <property type="match status" value="1"/>
</dbReference>
<dbReference type="InterPro" id="IPR000673">
    <property type="entry name" value="Sig_transdc_resp-reg_Me-estase"/>
</dbReference>
<dbReference type="Pfam" id="PF00072">
    <property type="entry name" value="Response_reg"/>
    <property type="match status" value="1"/>
</dbReference>
<evidence type="ECO:0000256" key="5">
    <source>
        <dbReference type="HAMAP-Rule" id="MF_00099"/>
    </source>
</evidence>
<keyword evidence="3 5" id="KW-0378">Hydrolase</keyword>
<keyword evidence="2 5" id="KW-0145">Chemotaxis</keyword>
<dbReference type="KEGG" id="gbn:GEOBRER4_22330"/>
<dbReference type="EC" id="3.1.1.61" evidence="5"/>
<evidence type="ECO:0000256" key="6">
    <source>
        <dbReference type="PROSITE-ProRule" id="PRU00050"/>
    </source>
</evidence>
<feature type="region of interest" description="Disordered" evidence="8">
    <location>
        <begin position="342"/>
        <end position="367"/>
    </location>
</feature>
<accession>A0A6S6M0Z0</accession>
<dbReference type="HAMAP" id="MF_00099">
    <property type="entry name" value="CheB_chemtxs"/>
    <property type="match status" value="1"/>
</dbReference>
<dbReference type="CDD" id="cd17541">
    <property type="entry name" value="REC_CheB-like"/>
    <property type="match status" value="1"/>
</dbReference>
<dbReference type="PROSITE" id="PS50110">
    <property type="entry name" value="RESPONSE_REGULATORY"/>
    <property type="match status" value="1"/>
</dbReference>
<dbReference type="InterPro" id="IPR008248">
    <property type="entry name" value="CheB-like"/>
</dbReference>
<feature type="active site" evidence="5 6">
    <location>
        <position position="285"/>
    </location>
</feature>
<dbReference type="PANTHER" id="PTHR42872:SF6">
    <property type="entry name" value="PROTEIN-GLUTAMATE METHYLESTERASE_PROTEIN-GLUTAMINE GLUTAMINASE"/>
    <property type="match status" value="1"/>
</dbReference>
<feature type="active site" evidence="5 6">
    <location>
        <position position="166"/>
    </location>
</feature>
<comment type="catalytic activity">
    <reaction evidence="5">
        <text>L-glutaminyl-[protein] + H2O = L-glutamyl-[protein] + NH4(+)</text>
        <dbReference type="Rhea" id="RHEA:16441"/>
        <dbReference type="Rhea" id="RHEA-COMP:10207"/>
        <dbReference type="Rhea" id="RHEA-COMP:10208"/>
        <dbReference type="ChEBI" id="CHEBI:15377"/>
        <dbReference type="ChEBI" id="CHEBI:28938"/>
        <dbReference type="ChEBI" id="CHEBI:29973"/>
        <dbReference type="ChEBI" id="CHEBI:30011"/>
        <dbReference type="EC" id="3.5.1.44"/>
    </reaction>
</comment>
<sequence length="367" mass="39419">MTIRILVADDSALVRQILRDILQEEEDIELAGEACDGRQACELTFRLRPDLVIMDIRMPVMDGHEAIEEIMAQAPTPVLVLSAAVEASEVDRAFTAIKRGALDVMEKPELASSGALEEFGRQLLQKVRLLARIRVIRHPRRKLRPPPPLELPVSGPGPDILAIGASTGGPKAVMTLLKSLPADFPATVFVVQHIAAGFAPGFASWLNRECLLPVRLAVDGGKYLPGEAVIAPDGRHMTLCEGTTRLVTDPPVNCCRPSIDVFFNSLARTRCDRVVSVLLTGMGRDGAQGMLRIRDAGGTTIVQDEPSCAVFGMPKAAISLKAVDQVLPLDLIPGAIAKLFAAQPPSGPSRPTTPTKETNCGKNDTDH</sequence>
<dbReference type="GO" id="GO:0000156">
    <property type="term" value="F:phosphorelay response regulator activity"/>
    <property type="evidence" value="ECO:0007669"/>
    <property type="project" value="InterPro"/>
</dbReference>
<comment type="function">
    <text evidence="5">Involved in chemotaxis. Part of a chemotaxis signal transduction system that modulates chemotaxis in response to various stimuli. Catalyzes the demethylation of specific methylglutamate residues introduced into the chemoreceptors (methyl-accepting chemotaxis proteins or MCP) by CheR. Also mediates the irreversible deamidation of specific glutamine residues to glutamic acid.</text>
</comment>
<evidence type="ECO:0000256" key="3">
    <source>
        <dbReference type="ARBA" id="ARBA00022801"/>
    </source>
</evidence>
<feature type="compositionally biased region" description="Polar residues" evidence="8">
    <location>
        <begin position="356"/>
        <end position="367"/>
    </location>
</feature>
<evidence type="ECO:0000313" key="11">
    <source>
        <dbReference type="EMBL" id="BCG47483.1"/>
    </source>
</evidence>
<feature type="active site" evidence="5 6">
    <location>
        <position position="193"/>
    </location>
</feature>
<feature type="modified residue" description="4-aspartylphosphate" evidence="5 7">
    <location>
        <position position="55"/>
    </location>
</feature>
<comment type="subcellular location">
    <subcellularLocation>
        <location evidence="5">Cytoplasm</location>
    </subcellularLocation>
</comment>
<name>A0A6S6M0Z0_9BACT</name>
<evidence type="ECO:0000313" key="12">
    <source>
        <dbReference type="Proteomes" id="UP000515472"/>
    </source>
</evidence>
<evidence type="ECO:0000256" key="1">
    <source>
        <dbReference type="ARBA" id="ARBA00022490"/>
    </source>
</evidence>
<dbReference type="NCBIfam" id="NF009206">
    <property type="entry name" value="PRK12555.1"/>
    <property type="match status" value="1"/>
</dbReference>
<dbReference type="Proteomes" id="UP000515472">
    <property type="component" value="Chromosome"/>
</dbReference>
<comment type="catalytic activity">
    <reaction evidence="4 5">
        <text>[protein]-L-glutamate 5-O-methyl ester + H2O = L-glutamyl-[protein] + methanol + H(+)</text>
        <dbReference type="Rhea" id="RHEA:23236"/>
        <dbReference type="Rhea" id="RHEA-COMP:10208"/>
        <dbReference type="Rhea" id="RHEA-COMP:10311"/>
        <dbReference type="ChEBI" id="CHEBI:15377"/>
        <dbReference type="ChEBI" id="CHEBI:15378"/>
        <dbReference type="ChEBI" id="CHEBI:17790"/>
        <dbReference type="ChEBI" id="CHEBI:29973"/>
        <dbReference type="ChEBI" id="CHEBI:82795"/>
        <dbReference type="EC" id="3.1.1.61"/>
    </reaction>
</comment>
<dbReference type="SUPFAM" id="SSF52172">
    <property type="entry name" value="CheY-like"/>
    <property type="match status" value="1"/>
</dbReference>
<keyword evidence="5 7" id="KW-0597">Phosphoprotein</keyword>
<dbReference type="AlphaFoldDB" id="A0A6S6M0Z0"/>
<evidence type="ECO:0000256" key="8">
    <source>
        <dbReference type="SAM" id="MobiDB-lite"/>
    </source>
</evidence>
<comment type="PTM">
    <text evidence="5">Phosphorylated by CheA. Phosphorylation of the N-terminal regulatory domain activates the methylesterase activity.</text>
</comment>
<evidence type="ECO:0000256" key="7">
    <source>
        <dbReference type="PROSITE-ProRule" id="PRU00169"/>
    </source>
</evidence>
<dbReference type="CDD" id="cd16432">
    <property type="entry name" value="CheB_Rec"/>
    <property type="match status" value="1"/>
</dbReference>
<dbReference type="Gene3D" id="3.40.50.180">
    <property type="entry name" value="Methylesterase CheB, C-terminal domain"/>
    <property type="match status" value="1"/>
</dbReference>
<dbReference type="RefSeq" id="WP_185242381.1">
    <property type="nucleotide sequence ID" value="NZ_AP023213.1"/>
</dbReference>
<evidence type="ECO:0000256" key="4">
    <source>
        <dbReference type="ARBA" id="ARBA00048267"/>
    </source>
</evidence>
<gene>
    <name evidence="5" type="primary">cheB</name>
    <name evidence="11" type="ORF">GEOBRER4_n2318</name>
</gene>
<dbReference type="SUPFAM" id="SSF52738">
    <property type="entry name" value="Methylesterase CheB, C-terminal domain"/>
    <property type="match status" value="1"/>
</dbReference>
<protein>
    <recommendedName>
        <fullName evidence="5">Protein-glutamate methylesterase/protein-glutamine glutaminase</fullName>
        <ecNumber evidence="5">3.1.1.61</ecNumber>
        <ecNumber evidence="5">3.5.1.44</ecNumber>
    </recommendedName>
</protein>
<dbReference type="InterPro" id="IPR001789">
    <property type="entry name" value="Sig_transdc_resp-reg_receiver"/>
</dbReference>
<keyword evidence="1 5" id="KW-0963">Cytoplasm</keyword>
<dbReference type="SMART" id="SM00448">
    <property type="entry name" value="REC"/>
    <property type="match status" value="1"/>
</dbReference>